<keyword evidence="1" id="KW-0472">Membrane</keyword>
<feature type="transmembrane region" description="Helical" evidence="1">
    <location>
        <begin position="66"/>
        <end position="86"/>
    </location>
</feature>
<comment type="caution">
    <text evidence="3">The sequence shown here is derived from an EMBL/GenBank/DDBJ whole genome shotgun (WGS) entry which is preliminary data.</text>
</comment>
<dbReference type="GeneID" id="39749516"/>
<evidence type="ECO:0008006" key="5">
    <source>
        <dbReference type="Google" id="ProtNLM"/>
    </source>
</evidence>
<dbReference type="OMA" id="GYLYMSL"/>
<feature type="transmembrane region" description="Helical" evidence="1">
    <location>
        <begin position="118"/>
        <end position="136"/>
    </location>
</feature>
<dbReference type="Proteomes" id="UP000195521">
    <property type="component" value="Unassembled WGS sequence"/>
</dbReference>
<evidence type="ECO:0000256" key="2">
    <source>
        <dbReference type="SAM" id="SignalP"/>
    </source>
</evidence>
<feature type="transmembrane region" description="Helical" evidence="1">
    <location>
        <begin position="93"/>
        <end position="112"/>
    </location>
</feature>
<keyword evidence="1" id="KW-1133">Transmembrane helix</keyword>
<feature type="transmembrane region" description="Helical" evidence="1">
    <location>
        <begin position="148"/>
        <end position="165"/>
    </location>
</feature>
<evidence type="ECO:0000313" key="4">
    <source>
        <dbReference type="Proteomes" id="UP000195521"/>
    </source>
</evidence>
<feature type="transmembrane region" description="Helical" evidence="1">
    <location>
        <begin position="268"/>
        <end position="290"/>
    </location>
</feature>
<accession>A0A1Y1JMF1</accession>
<evidence type="ECO:0000256" key="1">
    <source>
        <dbReference type="SAM" id="Phobius"/>
    </source>
</evidence>
<keyword evidence="2" id="KW-0732">Signal</keyword>
<dbReference type="EMBL" id="BDQF01000014">
    <property type="protein sequence ID" value="GAW82778.1"/>
    <property type="molecule type" value="Genomic_DNA"/>
</dbReference>
<evidence type="ECO:0000313" key="3">
    <source>
        <dbReference type="EMBL" id="GAW82778.1"/>
    </source>
</evidence>
<feature type="transmembrane region" description="Helical" evidence="1">
    <location>
        <begin position="236"/>
        <end position="256"/>
    </location>
</feature>
<name>A0A1Y1JMF1_PLAGO</name>
<dbReference type="RefSeq" id="XP_028545367.1">
    <property type="nucleotide sequence ID" value="XM_028689566.1"/>
</dbReference>
<dbReference type="OrthoDB" id="387086at2759"/>
<gene>
    <name evidence="3" type="ORF">PGO_130500</name>
</gene>
<keyword evidence="1" id="KW-0812">Transmembrane</keyword>
<reference evidence="4" key="1">
    <citation type="submission" date="2017-04" db="EMBL/GenBank/DDBJ databases">
        <title>Plasmodium gonderi genome.</title>
        <authorList>
            <person name="Arisue N."/>
            <person name="Honma H."/>
            <person name="Kawai S."/>
            <person name="Tougan T."/>
            <person name="Tanabe K."/>
            <person name="Horii T."/>
        </authorList>
    </citation>
    <scope>NUCLEOTIDE SEQUENCE [LARGE SCALE GENOMIC DNA]</scope>
    <source>
        <strain evidence="4">ATCC 30045</strain>
    </source>
</reference>
<protein>
    <recommendedName>
        <fullName evidence="5">Sexual stage-specific protein G37</fullName>
    </recommendedName>
</protein>
<organism evidence="3 4">
    <name type="scientific">Plasmodium gonderi</name>
    <dbReference type="NCBI Taxonomy" id="77519"/>
    <lineage>
        <taxon>Eukaryota</taxon>
        <taxon>Sar</taxon>
        <taxon>Alveolata</taxon>
        <taxon>Apicomplexa</taxon>
        <taxon>Aconoidasida</taxon>
        <taxon>Haemosporida</taxon>
        <taxon>Plasmodiidae</taxon>
        <taxon>Plasmodium</taxon>
        <taxon>Plasmodium (Plasmodium)</taxon>
    </lineage>
</organism>
<feature type="transmembrane region" description="Helical" evidence="1">
    <location>
        <begin position="193"/>
        <end position="216"/>
    </location>
</feature>
<sequence>MKALGIFLILCFFLCQERPVAVGVILKQDPYLDDEFRSFTYFFDIWSKTVDKAYSINQVSSGIMKVYMSLLLFLLLPYFAYIGIFGHTRNQTTLTLSSIMAYFTALIVFFLTNGILNIGFVCSLPLVFGSFVFNLANSDYTIKAMFKYTRYIFCFILAKFIYDILTNLRGDEANAFDYGLSGYIYMSMLKGNYYMILKIVHLFVLSLMALIIKKLFTRVFDEGDLKSPQSILSDKYMVSFLCSLPIAASITQIYYLASQTINPIDPSVFFMIPTSINFSSTSTIFSLSYYNHVLNKIPSNISEFL</sequence>
<dbReference type="AlphaFoldDB" id="A0A1Y1JMF1"/>
<keyword evidence="4" id="KW-1185">Reference proteome</keyword>
<proteinExistence type="predicted"/>
<feature type="chain" id="PRO_5013027973" description="Sexual stage-specific protein G37" evidence="2">
    <location>
        <begin position="24"/>
        <end position="305"/>
    </location>
</feature>
<feature type="signal peptide" evidence="2">
    <location>
        <begin position="1"/>
        <end position="23"/>
    </location>
</feature>